<dbReference type="PANTHER" id="PTHR35037">
    <property type="entry name" value="C-TERMINAL REGION OF AIDA-LIKE PROTEIN"/>
    <property type="match status" value="1"/>
</dbReference>
<dbReference type="Pfam" id="PF03212">
    <property type="entry name" value="Pertactin"/>
    <property type="match status" value="1"/>
</dbReference>
<dbReference type="PANTHER" id="PTHR35037:SF3">
    <property type="entry name" value="C-TERMINAL REGION OF AIDA-LIKE PROTEIN"/>
    <property type="match status" value="1"/>
</dbReference>
<dbReference type="PROSITE" id="PS51208">
    <property type="entry name" value="AUTOTRANSPORTER"/>
    <property type="match status" value="1"/>
</dbReference>
<proteinExistence type="predicted"/>
<dbReference type="InterPro" id="IPR051551">
    <property type="entry name" value="Autotransporter_adhesion"/>
</dbReference>
<name>A0ABU9TAB7_9HYPH</name>
<dbReference type="RefSeq" id="WP_342849258.1">
    <property type="nucleotide sequence ID" value="NZ_JBBMQO010000010.1"/>
</dbReference>
<dbReference type="Gene3D" id="2.160.20.20">
    <property type="match status" value="1"/>
</dbReference>
<dbReference type="Gene3D" id="2.160.20.160">
    <property type="match status" value="1"/>
</dbReference>
<dbReference type="SUPFAM" id="SSF103515">
    <property type="entry name" value="Autotransporter"/>
    <property type="match status" value="1"/>
</dbReference>
<sequence>MGTGNDTFNLNDGDAVSLDQGVGNDTANIINGNIGSISQGTGNDVFSLNGGSVTGVVDQSNSGDNAYIIDGSIGSLLQGSGSDSLSILGGTVLTVIDQGSFSDILTMSDGNVAAIQQGTGDDDLQIFGGSVGTIDQSDGGDTFRMGGDADILSLDQGAGSDEVIIDDGKIDLIDQGSSDDTVTITGGSIGSLLQGSGSDNLNISDGTVLTVIDQGSFSDTLYMSGGDVAAIQQGTGDDDLQIVGGSVGAIDQSDGMDTFRMENGVEILSLDQGGDLDKAYINGGHITGLFKDGDYVEFRGGRIGAVNLTRADNTFIMDGTINPVSIDTYLSSEDGKDTYVLGAGSIGGFVNSGSGDDVITLSGTNVVGNIDTEDGDDYVFWSAGTYSNLNMGDGSDIAIITSESFNSTQVLDGGDDTSASDGWSDYIAFQNYDFVVTGSNLVNWENVLADDSKLSFTDNSITVGGIFDGSKSTGLAAKNGGTLDLGSAMAIIGNIGTLDSNSRIIAGTESGKGIYEVFVNRADSLGGILYNFGVLDMTGAYPAAGDQIKVSGDYFGSGTLMVDVDFSSDHADTIIVGGDVKGNPTAIYVNNVSGADATGNDVLLVAVSGTTGTGDFSLLDGPISAGAFQYDLSLVDSSWYLKSTYSSQAALYEVYPHVLAQFNILPTMRQRISNRKLNTNSAEVMALENPTEAWARLSASRVDMLFDNSSTGAEFDSNKTSFQVGIDTVLSENKIGKWVVGLTAQYGQLGSKIYSSFGNGTIDASSFGLGTTVTFFGNNGFYIDGQAQYNWFESELSSSTKGKLSDDNNGSGYALSLETGAKIDIAENWSVTPQAQLTWAETYFERFRGFAGEIVSLDDSSSAKGRLGLSIDHRSLGTNRNGEATSNHFYAVANLYNVFTNDVVVDVSKSKLTSKANKWTGEIGIGGAHSWGDERFSVYGEASIASNLSHIGKNLNLSGTVGFQIPF</sequence>
<keyword evidence="3" id="KW-1185">Reference proteome</keyword>
<dbReference type="InterPro" id="IPR011050">
    <property type="entry name" value="Pectin_lyase_fold/virulence"/>
</dbReference>
<dbReference type="NCBIfam" id="TIGR01414">
    <property type="entry name" value="autotrans_barl"/>
    <property type="match status" value="1"/>
</dbReference>
<dbReference type="InterPro" id="IPR005546">
    <property type="entry name" value="Autotransporte_beta"/>
</dbReference>
<dbReference type="InterPro" id="IPR006315">
    <property type="entry name" value="OM_autotransptr_brl_dom"/>
</dbReference>
<dbReference type="Gene3D" id="2.40.128.130">
    <property type="entry name" value="Autotransporter beta-domain"/>
    <property type="match status" value="1"/>
</dbReference>
<gene>
    <name evidence="2" type="ORF">WNY59_15900</name>
</gene>
<dbReference type="SMART" id="SM00869">
    <property type="entry name" value="Autotransporter"/>
    <property type="match status" value="1"/>
</dbReference>
<evidence type="ECO:0000259" key="1">
    <source>
        <dbReference type="PROSITE" id="PS51208"/>
    </source>
</evidence>
<dbReference type="SUPFAM" id="SSF51126">
    <property type="entry name" value="Pectin lyase-like"/>
    <property type="match status" value="1"/>
</dbReference>
<dbReference type="InterPro" id="IPR036709">
    <property type="entry name" value="Autotransporte_beta_dom_sf"/>
</dbReference>
<comment type="caution">
    <text evidence="2">The sequence shown here is derived from an EMBL/GenBank/DDBJ whole genome shotgun (WGS) entry which is preliminary data.</text>
</comment>
<organism evidence="2 3">
    <name type="scientific">Ahrensia kielensis</name>
    <dbReference type="NCBI Taxonomy" id="76980"/>
    <lineage>
        <taxon>Bacteria</taxon>
        <taxon>Pseudomonadati</taxon>
        <taxon>Pseudomonadota</taxon>
        <taxon>Alphaproteobacteria</taxon>
        <taxon>Hyphomicrobiales</taxon>
        <taxon>Ahrensiaceae</taxon>
        <taxon>Ahrensia</taxon>
    </lineage>
</organism>
<accession>A0ABU9TAB7</accession>
<protein>
    <submittedName>
        <fullName evidence="2">Autotransporter outer membrane beta-barrel domain-containing protein</fullName>
    </submittedName>
</protein>
<dbReference type="Proteomes" id="UP001477870">
    <property type="component" value="Unassembled WGS sequence"/>
</dbReference>
<dbReference type="InterPro" id="IPR004899">
    <property type="entry name" value="Pertactin_central"/>
</dbReference>
<evidence type="ECO:0000313" key="2">
    <source>
        <dbReference type="EMBL" id="MEM5503071.1"/>
    </source>
</evidence>
<evidence type="ECO:0000313" key="3">
    <source>
        <dbReference type="Proteomes" id="UP001477870"/>
    </source>
</evidence>
<reference evidence="2 3" key="1">
    <citation type="submission" date="2024-03" db="EMBL/GenBank/DDBJ databases">
        <title>Community enrichment and isolation of bacterial strains for fucoidan degradation.</title>
        <authorList>
            <person name="Sichert A."/>
        </authorList>
    </citation>
    <scope>NUCLEOTIDE SEQUENCE [LARGE SCALE GENOMIC DNA]</scope>
    <source>
        <strain evidence="2 3">AS62</strain>
    </source>
</reference>
<dbReference type="EMBL" id="JBBMQO010000010">
    <property type="protein sequence ID" value="MEM5503071.1"/>
    <property type="molecule type" value="Genomic_DNA"/>
</dbReference>
<dbReference type="InterPro" id="IPR012332">
    <property type="entry name" value="Autotransporter_pectin_lyase_C"/>
</dbReference>
<feature type="domain" description="Autotransporter" evidence="1">
    <location>
        <begin position="686"/>
        <end position="967"/>
    </location>
</feature>
<dbReference type="Pfam" id="PF03797">
    <property type="entry name" value="Autotransporter"/>
    <property type="match status" value="1"/>
</dbReference>